<protein>
    <submittedName>
        <fullName evidence="4">Ig-like domain-containing protein</fullName>
    </submittedName>
</protein>
<feature type="domain" description="SbsA Ig-like" evidence="3">
    <location>
        <begin position="37"/>
        <end position="128"/>
    </location>
</feature>
<keyword evidence="5" id="KW-1185">Reference proteome</keyword>
<proteinExistence type="predicted"/>
<dbReference type="Proteomes" id="UP001303532">
    <property type="component" value="Chromosome"/>
</dbReference>
<accession>A0ABZ0KWH3</accession>
<feature type="signal peptide" evidence="2">
    <location>
        <begin position="1"/>
        <end position="31"/>
    </location>
</feature>
<evidence type="ECO:0000313" key="5">
    <source>
        <dbReference type="Proteomes" id="UP001303532"/>
    </source>
</evidence>
<evidence type="ECO:0000313" key="4">
    <source>
        <dbReference type="EMBL" id="WOV84744.1"/>
    </source>
</evidence>
<gene>
    <name evidence="4" type="ORF">PGH26_02120</name>
</gene>
<evidence type="ECO:0000259" key="3">
    <source>
        <dbReference type="Pfam" id="PF13205"/>
    </source>
</evidence>
<keyword evidence="1 2" id="KW-0732">Signal</keyword>
<dbReference type="InterPro" id="IPR032812">
    <property type="entry name" value="SbsA_Ig"/>
</dbReference>
<name>A0ABZ0KWH3_9BACL</name>
<evidence type="ECO:0000256" key="2">
    <source>
        <dbReference type="SAM" id="SignalP"/>
    </source>
</evidence>
<reference evidence="4 5" key="1">
    <citation type="submission" date="2023-01" db="EMBL/GenBank/DDBJ databases">
        <title>Sporosarcina sp. nov., isolated from Korean tranditional fermented seafood 'Jeotgal'.</title>
        <authorList>
            <person name="Yang A.-I."/>
        </authorList>
    </citation>
    <scope>NUCLEOTIDE SEQUENCE [LARGE SCALE GENOMIC DNA]</scope>
    <source>
        <strain evidence="4 5">B2O-1</strain>
    </source>
</reference>
<dbReference type="EMBL" id="CP116341">
    <property type="protein sequence ID" value="WOV84744.1"/>
    <property type="molecule type" value="Genomic_DNA"/>
</dbReference>
<dbReference type="RefSeq" id="WP_323692389.1">
    <property type="nucleotide sequence ID" value="NZ_CP116341.1"/>
</dbReference>
<dbReference type="Pfam" id="PF13205">
    <property type="entry name" value="Big_5"/>
    <property type="match status" value="1"/>
</dbReference>
<feature type="chain" id="PRO_5046763158" evidence="2">
    <location>
        <begin position="32"/>
        <end position="251"/>
    </location>
</feature>
<organism evidence="4 5">
    <name type="scientific">Sporosarcina jeotgali</name>
    <dbReference type="NCBI Taxonomy" id="3020056"/>
    <lineage>
        <taxon>Bacteria</taxon>
        <taxon>Bacillati</taxon>
        <taxon>Bacillota</taxon>
        <taxon>Bacilli</taxon>
        <taxon>Bacillales</taxon>
        <taxon>Caryophanaceae</taxon>
        <taxon>Sporosarcina</taxon>
    </lineage>
</organism>
<sequence>MTRMIRSIKNGMSLLFACVLLLGGLAPAVSAAIPTWSEPIAPKTTTDVNKAWTVTYSDTIDASTVTADNVRVVTESGAPVKTDAVVEGKTIRVVPVASYAPGKYLLYVGPGIHSKKGELQKADIKFSFVVAPESEAKPQVIQSIKEGSVQIGGQQYTVTPQLKELFSVANKNALKNASVTFTASGSQVTEVQDLYLVNGGDQIGEQVLQGGGGKIVGNLYVESDYYHVRNLAVQGDILFSEIVTEASQPTT</sequence>
<evidence type="ECO:0000256" key="1">
    <source>
        <dbReference type="ARBA" id="ARBA00022729"/>
    </source>
</evidence>